<sequence>MIDLTILQKVADIVRIIPFAWIVLDFLKDILISIILTGPAPKHVGFIMDGNRRYAKKKQLPLKDGHLAGAMSLISVLETCYRVGVTDITVYAFSIENFNRSKEEVDTLMGLLRDKLKYLALYDDSYARVNKVKIKIIGNRSMIPGDILEDLEKVEEITNIESATRVLNVCFPYTSRDDIVHSIQNVCNNGVPRESISQAELYNNMYMGPEAPQLDLLIRTSGHTRLSDFMLWQCTHDCKIEFVNTLWPDFKFISVYSILLKWSYYHRKETRAKSEQEQQESSGYSGKVVDITSLPPPPPFATVGSK</sequence>
<organism evidence="5 6">
    <name type="scientific">Candidozyma auris</name>
    <name type="common">Yeast</name>
    <name type="synonym">Candida auris</name>
    <dbReference type="NCBI Taxonomy" id="498019"/>
    <lineage>
        <taxon>Eukaryota</taxon>
        <taxon>Fungi</taxon>
        <taxon>Dikarya</taxon>
        <taxon>Ascomycota</taxon>
        <taxon>Saccharomycotina</taxon>
        <taxon>Pichiomycetes</taxon>
        <taxon>Metschnikowiaceae</taxon>
        <taxon>Candidozyma</taxon>
    </lineage>
</organism>
<dbReference type="GO" id="GO:0005811">
    <property type="term" value="C:lipid droplet"/>
    <property type="evidence" value="ECO:0007669"/>
    <property type="project" value="TreeGrafter"/>
</dbReference>
<dbReference type="InterPro" id="IPR001441">
    <property type="entry name" value="UPP_synth-like"/>
</dbReference>
<dbReference type="GO" id="GO:0005783">
    <property type="term" value="C:endoplasmic reticulum"/>
    <property type="evidence" value="ECO:0007669"/>
    <property type="project" value="TreeGrafter"/>
</dbReference>
<evidence type="ECO:0000256" key="3">
    <source>
        <dbReference type="RuleBase" id="RU363018"/>
    </source>
</evidence>
<protein>
    <recommendedName>
        <fullName evidence="3">Alkyl transferase</fullName>
        <ecNumber evidence="3">2.5.1.-</ecNumber>
    </recommendedName>
</protein>
<keyword evidence="1 3" id="KW-0808">Transferase</keyword>
<comment type="similarity">
    <text evidence="3">Belongs to the UPP synthase family.</text>
</comment>
<dbReference type="CDD" id="cd00475">
    <property type="entry name" value="Cis_IPPS"/>
    <property type="match status" value="1"/>
</dbReference>
<dbReference type="InterPro" id="IPR036424">
    <property type="entry name" value="UPP_synth-like_sf"/>
</dbReference>
<dbReference type="GO" id="GO:0016020">
    <property type="term" value="C:membrane"/>
    <property type="evidence" value="ECO:0007669"/>
    <property type="project" value="TreeGrafter"/>
</dbReference>
<dbReference type="GO" id="GO:0016094">
    <property type="term" value="P:polyprenol biosynthetic process"/>
    <property type="evidence" value="ECO:0007669"/>
    <property type="project" value="TreeGrafter"/>
</dbReference>
<evidence type="ECO:0000256" key="1">
    <source>
        <dbReference type="ARBA" id="ARBA00022679"/>
    </source>
</evidence>
<dbReference type="GO" id="GO:0045547">
    <property type="term" value="F:ditrans,polycis-polyprenyl diphosphate synthase [(2E,6E)-farnesyl diphosphate specific] activity"/>
    <property type="evidence" value="ECO:0007669"/>
    <property type="project" value="TreeGrafter"/>
</dbReference>
<dbReference type="SUPFAM" id="SSF64005">
    <property type="entry name" value="Undecaprenyl diphosphate synthase"/>
    <property type="match status" value="1"/>
</dbReference>
<dbReference type="PANTHER" id="PTHR10291:SF2">
    <property type="entry name" value="DEHYDRODOLICHYL DIPHOSPHATE SYNTHASE COMPLEX SUBUNIT SRT1"/>
    <property type="match status" value="1"/>
</dbReference>
<reference evidence="5 6" key="1">
    <citation type="journal article" date="2017" name="Clin. Infect. Dis.">
        <title>Simultaneous emergence of multidrug-resistant Candida auris on 3 continents confirmed by whole-genome sequencing and epidemiological analyses.</title>
        <authorList>
            <person name="Lockhart S.R."/>
            <person name="Etienne K.A."/>
            <person name="Vallabhaneni S."/>
            <person name="Farooqi J."/>
            <person name="Chowdhary A."/>
            <person name="Govender N.P."/>
            <person name="Colombo A.L."/>
            <person name="Calvo B."/>
            <person name="Cuomo C.A."/>
            <person name="Desjardins C.A."/>
            <person name="Berkow E.L."/>
            <person name="Castanheira M."/>
            <person name="Magobo R.E."/>
            <person name="Jabeen K."/>
            <person name="Asghar R.J."/>
            <person name="Meis J.F."/>
            <person name="Jackson B."/>
            <person name="Chiller T."/>
            <person name="Litvintseva A.P."/>
        </authorList>
    </citation>
    <scope>NUCLEOTIDE SEQUENCE [LARGE SCALE GENOMIC DNA]</scope>
    <source>
        <strain evidence="5 6">B8441</strain>
    </source>
</reference>
<dbReference type="HAMAP" id="MF_01139">
    <property type="entry name" value="ISPT"/>
    <property type="match status" value="1"/>
</dbReference>
<keyword evidence="6" id="KW-1185">Reference proteome</keyword>
<dbReference type="Gene3D" id="3.40.1180.10">
    <property type="entry name" value="Decaprenyl diphosphate synthase-like"/>
    <property type="match status" value="1"/>
</dbReference>
<reference evidence="5 6" key="2">
    <citation type="journal article" date="2018" name="Nat. Commun.">
        <title>Genomic insights into multidrug-resistance, mating and virulence in Candida auris and related emerging species.</title>
        <authorList>
            <person name="Munoz J.F."/>
            <person name="Gade L."/>
            <person name="Chow N.A."/>
            <person name="Loparev V.N."/>
            <person name="Juieng P."/>
            <person name="Berkow E.L."/>
            <person name="Farrer R.A."/>
            <person name="Litvintseva A.P."/>
            <person name="Cuomo C.A."/>
        </authorList>
    </citation>
    <scope>GENOME REANNOTATION</scope>
    <source>
        <strain evidence="5 6">B8441</strain>
    </source>
</reference>
<evidence type="ECO:0000313" key="6">
    <source>
        <dbReference type="Proteomes" id="UP000230249"/>
    </source>
</evidence>
<evidence type="ECO:0000256" key="4">
    <source>
        <dbReference type="SAM" id="MobiDB-lite"/>
    </source>
</evidence>
<dbReference type="PANTHER" id="PTHR10291">
    <property type="entry name" value="DEHYDRODOLICHYL DIPHOSPHATE SYNTHASE FAMILY MEMBER"/>
    <property type="match status" value="1"/>
</dbReference>
<evidence type="ECO:0000256" key="2">
    <source>
        <dbReference type="ARBA" id="ARBA00022842"/>
    </source>
</evidence>
<dbReference type="AlphaFoldDB" id="A0AAW0VP11"/>
<name>A0AAW0VP11_CANAR</name>
<dbReference type="FunFam" id="3.40.1180.10:FF:000005">
    <property type="entry name" value="Alkyl transferase"/>
    <property type="match status" value="1"/>
</dbReference>
<dbReference type="Pfam" id="PF01255">
    <property type="entry name" value="Prenyltransf"/>
    <property type="match status" value="1"/>
</dbReference>
<dbReference type="EMBL" id="PEKT03000001">
    <property type="protein sequence ID" value="KAK8443424.1"/>
    <property type="molecule type" value="Genomic_DNA"/>
</dbReference>
<evidence type="ECO:0000313" key="5">
    <source>
        <dbReference type="EMBL" id="KAK8443424.1"/>
    </source>
</evidence>
<feature type="region of interest" description="Disordered" evidence="4">
    <location>
        <begin position="271"/>
        <end position="306"/>
    </location>
</feature>
<dbReference type="Proteomes" id="UP000230249">
    <property type="component" value="Unassembled WGS sequence"/>
</dbReference>
<gene>
    <name evidence="5" type="ORF">B9J08_01789</name>
</gene>
<dbReference type="InterPro" id="IPR018520">
    <property type="entry name" value="UPP_synth-like_CS"/>
</dbReference>
<dbReference type="NCBIfam" id="TIGR00055">
    <property type="entry name" value="uppS"/>
    <property type="match status" value="1"/>
</dbReference>
<dbReference type="PROSITE" id="PS01066">
    <property type="entry name" value="UPP_SYNTHASE"/>
    <property type="match status" value="1"/>
</dbReference>
<dbReference type="EC" id="2.5.1.-" evidence="3"/>
<proteinExistence type="inferred from homology"/>
<keyword evidence="2" id="KW-0460">Magnesium</keyword>
<comment type="caution">
    <text evidence="5">The sequence shown here is derived from an EMBL/GenBank/DDBJ whole genome shotgun (WGS) entry which is preliminary data.</text>
</comment>
<accession>A0AAW0VP11</accession>
<dbReference type="GO" id="GO:1904423">
    <property type="term" value="C:dehydrodolichyl diphosphate synthase complex"/>
    <property type="evidence" value="ECO:0007669"/>
    <property type="project" value="TreeGrafter"/>
</dbReference>